<feature type="compositionally biased region" description="Polar residues" evidence="1">
    <location>
        <begin position="148"/>
        <end position="157"/>
    </location>
</feature>
<proteinExistence type="predicted"/>
<feature type="compositionally biased region" description="Basic and acidic residues" evidence="1">
    <location>
        <begin position="159"/>
        <end position="171"/>
    </location>
</feature>
<evidence type="ECO:0000313" key="2">
    <source>
        <dbReference type="EMBL" id="CAI2369389.1"/>
    </source>
</evidence>
<feature type="region of interest" description="Disordered" evidence="1">
    <location>
        <begin position="303"/>
        <end position="331"/>
    </location>
</feature>
<organism evidence="2 3">
    <name type="scientific">Euplotes crassus</name>
    <dbReference type="NCBI Taxonomy" id="5936"/>
    <lineage>
        <taxon>Eukaryota</taxon>
        <taxon>Sar</taxon>
        <taxon>Alveolata</taxon>
        <taxon>Ciliophora</taxon>
        <taxon>Intramacronucleata</taxon>
        <taxon>Spirotrichea</taxon>
        <taxon>Hypotrichia</taxon>
        <taxon>Euplotida</taxon>
        <taxon>Euplotidae</taxon>
        <taxon>Moneuplotes</taxon>
    </lineage>
</organism>
<dbReference type="AlphaFoldDB" id="A0AAD1UIH8"/>
<reference evidence="2" key="1">
    <citation type="submission" date="2023-07" db="EMBL/GenBank/DDBJ databases">
        <authorList>
            <consortium name="AG Swart"/>
            <person name="Singh M."/>
            <person name="Singh A."/>
            <person name="Seah K."/>
            <person name="Emmerich C."/>
        </authorList>
    </citation>
    <scope>NUCLEOTIDE SEQUENCE</scope>
    <source>
        <strain evidence="2">DP1</strain>
    </source>
</reference>
<feature type="region of interest" description="Disordered" evidence="1">
    <location>
        <begin position="148"/>
        <end position="192"/>
    </location>
</feature>
<comment type="caution">
    <text evidence="2">The sequence shown here is derived from an EMBL/GenBank/DDBJ whole genome shotgun (WGS) entry which is preliminary data.</text>
</comment>
<sequence>MKAKEVKISSQRSNHFVANIVRPTTPIGLRNDKNQLFHQEKDKRKARNFKRPRLGSDTTHHDSYRDYNAKIRDVFCSIRKILEEKRSKNSKKAQNREILEIPENSNRRLDENPLPKLLEALEKQRAREVKPTRKVEFKPNVDIFGNCSKSSVSQGSDETSERRTLVHDKRSLGKPSDSLKVNFDENSSQPSSEEILFHGTEKTLRDMYERYSGKRDSLNTCQRMNDIILNHKRRLAHLYNCPDKEIIEYEDQTRKEEIDFLHPEHKRISLFHLENFSPNKKYKISRQLKNRLIHKREKIFELGGKNAKKSKPNQKHGSRNKKTLHAGDPKMYHNVQGDVPEFYTDFEKQMDKKEAEAQGNPLTPSCTPTIPVKRKPATLSCAYHNKNVEDCTKMAKHGLINVAWTDNFKVHNFKNFQRKV</sequence>
<gene>
    <name evidence="2" type="ORF">ECRASSUSDP1_LOCUS10688</name>
</gene>
<evidence type="ECO:0000256" key="1">
    <source>
        <dbReference type="SAM" id="MobiDB-lite"/>
    </source>
</evidence>
<dbReference type="Proteomes" id="UP001295684">
    <property type="component" value="Unassembled WGS sequence"/>
</dbReference>
<dbReference type="EMBL" id="CAMPGE010010542">
    <property type="protein sequence ID" value="CAI2369389.1"/>
    <property type="molecule type" value="Genomic_DNA"/>
</dbReference>
<name>A0AAD1UIH8_EUPCR</name>
<keyword evidence="3" id="KW-1185">Reference proteome</keyword>
<feature type="compositionally biased region" description="Basic residues" evidence="1">
    <location>
        <begin position="44"/>
        <end position="53"/>
    </location>
</feature>
<feature type="region of interest" description="Disordered" evidence="1">
    <location>
        <begin position="39"/>
        <end position="61"/>
    </location>
</feature>
<feature type="compositionally biased region" description="Basic residues" evidence="1">
    <location>
        <begin position="306"/>
        <end position="324"/>
    </location>
</feature>
<accession>A0AAD1UIH8</accession>
<evidence type="ECO:0000313" key="3">
    <source>
        <dbReference type="Proteomes" id="UP001295684"/>
    </source>
</evidence>
<protein>
    <submittedName>
        <fullName evidence="2">Uncharacterized protein</fullName>
    </submittedName>
</protein>